<name>A0A6I4W7B8_9ACTN</name>
<dbReference type="InterPro" id="IPR044878">
    <property type="entry name" value="UbiA_sf"/>
</dbReference>
<reference evidence="5 6" key="1">
    <citation type="submission" date="2019-12" db="EMBL/GenBank/DDBJ databases">
        <title>Nocardia macrotermitis sp. nov. and Nocardia aurantia sp. nov., isolated from the gut of the fungus growing-termite Macrotermes natalensis.</title>
        <authorList>
            <person name="Christine B."/>
            <person name="Rene B."/>
        </authorList>
    </citation>
    <scope>NUCLEOTIDE SEQUENCE [LARGE SCALE GENOMIC DNA]</scope>
    <source>
        <strain evidence="5 6">DSM 102126</strain>
    </source>
</reference>
<dbReference type="Proteomes" id="UP000431901">
    <property type="component" value="Unassembled WGS sequence"/>
</dbReference>
<evidence type="ECO:0000313" key="5">
    <source>
        <dbReference type="EMBL" id="MXQ63044.1"/>
    </source>
</evidence>
<evidence type="ECO:0000256" key="3">
    <source>
        <dbReference type="ARBA" id="ARBA00022989"/>
    </source>
</evidence>
<sequence length="285" mass="28624">MNRTPRVATMATPRASRRLVRALARSCHPVPSLAVTALTTAYAAASGHSHRQRCLVAGAVLAGQASVGWCNDALDAKRDRASGRGGKPVADGAVPPGAVWGAAAGALAACVPLSLAAGRRAGAAHLTGVAAAWAYDLGLKGTALSWLPYAAGFASLPAFVGLARPRDGADWTVVAASAVLGCGAHLADALPDLDMDRSNGVHGWPHRLGASRARALTPVPPIAATALLAAARPARATLAALAAACALTLTARALADRSPHAPFAAAVAVTALDLALLARDRDVPD</sequence>
<evidence type="ECO:0000256" key="2">
    <source>
        <dbReference type="ARBA" id="ARBA00022692"/>
    </source>
</evidence>
<keyword evidence="2" id="KW-0812">Transmembrane</keyword>
<organism evidence="5 6">
    <name type="scientific">Actinomadura rayongensis</name>
    <dbReference type="NCBI Taxonomy" id="1429076"/>
    <lineage>
        <taxon>Bacteria</taxon>
        <taxon>Bacillati</taxon>
        <taxon>Actinomycetota</taxon>
        <taxon>Actinomycetes</taxon>
        <taxon>Streptosporangiales</taxon>
        <taxon>Thermomonosporaceae</taxon>
        <taxon>Actinomadura</taxon>
    </lineage>
</organism>
<gene>
    <name evidence="5" type="ORF">GQ466_03240</name>
</gene>
<dbReference type="OrthoDB" id="3212588at2"/>
<dbReference type="GO" id="GO:0016765">
    <property type="term" value="F:transferase activity, transferring alkyl or aryl (other than methyl) groups"/>
    <property type="evidence" value="ECO:0007669"/>
    <property type="project" value="InterPro"/>
</dbReference>
<proteinExistence type="predicted"/>
<evidence type="ECO:0000256" key="1">
    <source>
        <dbReference type="ARBA" id="ARBA00004141"/>
    </source>
</evidence>
<dbReference type="InterPro" id="IPR000537">
    <property type="entry name" value="UbiA_prenyltransferase"/>
</dbReference>
<comment type="subcellular location">
    <subcellularLocation>
        <location evidence="1">Membrane</location>
        <topology evidence="1">Multi-pass membrane protein</topology>
    </subcellularLocation>
</comment>
<evidence type="ECO:0008006" key="7">
    <source>
        <dbReference type="Google" id="ProtNLM"/>
    </source>
</evidence>
<keyword evidence="3" id="KW-1133">Transmembrane helix</keyword>
<protein>
    <recommendedName>
        <fullName evidence="7">Ubiquinone biosynthesis protein UbiA</fullName>
    </recommendedName>
</protein>
<comment type="caution">
    <text evidence="5">The sequence shown here is derived from an EMBL/GenBank/DDBJ whole genome shotgun (WGS) entry which is preliminary data.</text>
</comment>
<dbReference type="Gene3D" id="1.10.357.140">
    <property type="entry name" value="UbiA prenyltransferase"/>
    <property type="match status" value="1"/>
</dbReference>
<accession>A0A6I4W7B8</accession>
<dbReference type="EMBL" id="WUTW01000001">
    <property type="protein sequence ID" value="MXQ63044.1"/>
    <property type="molecule type" value="Genomic_DNA"/>
</dbReference>
<dbReference type="AlphaFoldDB" id="A0A6I4W7B8"/>
<dbReference type="Pfam" id="PF01040">
    <property type="entry name" value="UbiA"/>
    <property type="match status" value="1"/>
</dbReference>
<evidence type="ECO:0000256" key="4">
    <source>
        <dbReference type="ARBA" id="ARBA00023136"/>
    </source>
</evidence>
<evidence type="ECO:0000313" key="6">
    <source>
        <dbReference type="Proteomes" id="UP000431901"/>
    </source>
</evidence>
<keyword evidence="4" id="KW-0472">Membrane</keyword>
<keyword evidence="6" id="KW-1185">Reference proteome</keyword>
<dbReference type="GO" id="GO:0016020">
    <property type="term" value="C:membrane"/>
    <property type="evidence" value="ECO:0007669"/>
    <property type="project" value="UniProtKB-SubCell"/>
</dbReference>